<dbReference type="GeneID" id="77927399"/>
<sequence length="302" mass="34690">MFMSENKVYVTFRQHTDYQDIWVDNIAWAPKQILNNTKYVMEVQAEEFYAEVQTSIHPSVSRDVIASCLMAGLRHVPGYEEAFDDIAKQLRSGIGIEIFRGVSPRIAQVIDIEWSNGRPSYTIMIKDGVGHYTPACELVADHLVDIGDVQLSFKIKSSIQSIKIAARCPIDYFHEFGSQFIKEQQIRVIHELHQKFPDQGAQWEMLRVQWFGENETLTKQGADSWVGKKPNLAAVQNGNRDNRVDYLPGIKEKIIHPETGRRDTLERVIISLNDQHGWSREQVADWLETLDVDITFRSPSDE</sequence>
<dbReference type="Proteomes" id="UP000516151">
    <property type="component" value="Segment"/>
</dbReference>
<organism evidence="1 2">
    <name type="scientific">Streptomyces phage Faust</name>
    <dbReference type="NCBI Taxonomy" id="2767565"/>
    <lineage>
        <taxon>Viruses</taxon>
        <taxon>Duplodnaviria</taxon>
        <taxon>Heunggongvirae</taxon>
        <taxon>Uroviricota</taxon>
        <taxon>Caudoviricetes</taxon>
        <taxon>Stanwilliamsviridae</taxon>
        <taxon>Loccivirinae</taxon>
        <taxon>Faustvirus</taxon>
        <taxon>Faustvirus faust</taxon>
    </lineage>
</organism>
<keyword evidence="2" id="KW-1185">Reference proteome</keyword>
<dbReference type="EMBL" id="MT684598">
    <property type="protein sequence ID" value="QNN99201.1"/>
    <property type="molecule type" value="Genomic_DNA"/>
</dbReference>
<evidence type="ECO:0000313" key="2">
    <source>
        <dbReference type="Proteomes" id="UP000516151"/>
    </source>
</evidence>
<proteinExistence type="predicted"/>
<gene>
    <name evidence="1" type="primary">104</name>
    <name evidence="1" type="ORF">SEA_FAUST_104</name>
</gene>
<protein>
    <submittedName>
        <fullName evidence="1">Uncharacterized protein</fullName>
    </submittedName>
</protein>
<name>A0A7G9UYU6_9CAUD</name>
<dbReference type="KEGG" id="vg:77927399"/>
<accession>A0A7G9UYU6</accession>
<dbReference type="RefSeq" id="YP_010651708.1">
    <property type="nucleotide sequence ID" value="NC_070783.1"/>
</dbReference>
<evidence type="ECO:0000313" key="1">
    <source>
        <dbReference type="EMBL" id="QNN99201.1"/>
    </source>
</evidence>
<reference evidence="1 2" key="1">
    <citation type="submission" date="2020-06" db="EMBL/GenBank/DDBJ databases">
        <authorList>
            <person name="Arora M.N."/>
            <person name="Dalling M.T."/>
            <person name="Dawson S.P.M."/>
            <person name="Elia S.N."/>
            <person name="Burke B."/>
            <person name="Shaffer C.D."/>
            <person name="Weston-Hafer K.A."/>
            <person name="Garlena R.A."/>
            <person name="Russell D.A."/>
            <person name="Pope W.H."/>
            <person name="Jacobs-Sera D."/>
            <person name="Hatfull G.F."/>
        </authorList>
    </citation>
    <scope>NUCLEOTIDE SEQUENCE [LARGE SCALE GENOMIC DNA]</scope>
</reference>